<organism evidence="12 13">
    <name type="scientific">Flagellimonas taeanensis</name>
    <dbReference type="NCBI Taxonomy" id="1005926"/>
    <lineage>
        <taxon>Bacteria</taxon>
        <taxon>Pseudomonadati</taxon>
        <taxon>Bacteroidota</taxon>
        <taxon>Flavobacteriia</taxon>
        <taxon>Flavobacteriales</taxon>
        <taxon>Flavobacteriaceae</taxon>
        <taxon>Flagellimonas</taxon>
    </lineage>
</organism>
<feature type="transmembrane region" description="Helical" evidence="10">
    <location>
        <begin position="295"/>
        <end position="324"/>
    </location>
</feature>
<dbReference type="PIRSF" id="PIRSF006603">
    <property type="entry name" value="DinF"/>
    <property type="match status" value="1"/>
</dbReference>
<evidence type="ECO:0000313" key="12">
    <source>
        <dbReference type="EMBL" id="SHK77946.1"/>
    </source>
</evidence>
<dbReference type="Proteomes" id="UP000184031">
    <property type="component" value="Unassembled WGS sequence"/>
</dbReference>
<proteinExistence type="predicted"/>
<dbReference type="InterPro" id="IPR050222">
    <property type="entry name" value="MATE_MdtK"/>
</dbReference>
<dbReference type="InterPro" id="IPR048279">
    <property type="entry name" value="MdtK-like"/>
</dbReference>
<accession>A0A3A1NSZ8</accession>
<feature type="transmembrane region" description="Helical" evidence="10">
    <location>
        <begin position="37"/>
        <end position="62"/>
    </location>
</feature>
<dbReference type="Proteomes" id="UP000198940">
    <property type="component" value="Unassembled WGS sequence"/>
</dbReference>
<evidence type="ECO:0000256" key="7">
    <source>
        <dbReference type="ARBA" id="ARBA00023065"/>
    </source>
</evidence>
<keyword evidence="2" id="KW-0813">Transport</keyword>
<dbReference type="PANTHER" id="PTHR43298:SF2">
    <property type="entry name" value="FMN_FAD EXPORTER YEEO-RELATED"/>
    <property type="match status" value="1"/>
</dbReference>
<keyword evidence="14" id="KW-1185">Reference proteome</keyword>
<dbReference type="STRING" id="1055723.SAMN05216293_1942"/>
<accession>A0A1M6V9F5</accession>
<keyword evidence="7" id="KW-0406">Ion transport</keyword>
<keyword evidence="4" id="KW-1003">Cell membrane</keyword>
<evidence type="ECO:0000256" key="10">
    <source>
        <dbReference type="SAM" id="Phobius"/>
    </source>
</evidence>
<feature type="transmembrane region" description="Helical" evidence="10">
    <location>
        <begin position="374"/>
        <end position="394"/>
    </location>
</feature>
<dbReference type="GO" id="GO:0015297">
    <property type="term" value="F:antiporter activity"/>
    <property type="evidence" value="ECO:0007669"/>
    <property type="project" value="UniProtKB-KW"/>
</dbReference>
<feature type="transmembrane region" description="Helical" evidence="10">
    <location>
        <begin position="440"/>
        <end position="460"/>
    </location>
</feature>
<evidence type="ECO:0000256" key="4">
    <source>
        <dbReference type="ARBA" id="ARBA00022475"/>
    </source>
</evidence>
<dbReference type="RefSeq" id="WP_072879224.1">
    <property type="nucleotide sequence ID" value="NZ_FOKU01000007.1"/>
</dbReference>
<comment type="caution">
    <text evidence="12">The sequence shown here is derived from an EMBL/GenBank/DDBJ whole genome shotgun (WGS) entry which is preliminary data.</text>
</comment>
<dbReference type="OrthoDB" id="9776324at2"/>
<keyword evidence="8 10" id="KW-0472">Membrane</keyword>
<dbReference type="CDD" id="cd13139">
    <property type="entry name" value="MATE_like_14"/>
    <property type="match status" value="1"/>
</dbReference>
<keyword evidence="6 10" id="KW-1133">Transmembrane helix</keyword>
<feature type="transmembrane region" description="Helical" evidence="10">
    <location>
        <begin position="214"/>
        <end position="241"/>
    </location>
</feature>
<feature type="transmembrane region" description="Helical" evidence="10">
    <location>
        <begin position="262"/>
        <end position="283"/>
    </location>
</feature>
<comment type="subcellular location">
    <subcellularLocation>
        <location evidence="1">Cell membrane</location>
        <topology evidence="1">Multi-pass membrane protein</topology>
    </subcellularLocation>
</comment>
<dbReference type="EMBL" id="FOKU01000007">
    <property type="protein sequence ID" value="SFC19589.1"/>
    <property type="molecule type" value="Genomic_DNA"/>
</dbReference>
<dbReference type="AlphaFoldDB" id="A0A1M6V9F5"/>
<keyword evidence="3" id="KW-0050">Antiport</keyword>
<evidence type="ECO:0000256" key="1">
    <source>
        <dbReference type="ARBA" id="ARBA00004651"/>
    </source>
</evidence>
<evidence type="ECO:0000313" key="13">
    <source>
        <dbReference type="Proteomes" id="UP000184031"/>
    </source>
</evidence>
<dbReference type="GO" id="GO:0006811">
    <property type="term" value="P:monoatomic ion transport"/>
    <property type="evidence" value="ECO:0007669"/>
    <property type="project" value="UniProtKB-KW"/>
</dbReference>
<feature type="transmembrane region" description="Helical" evidence="10">
    <location>
        <begin position="155"/>
        <end position="173"/>
    </location>
</feature>
<dbReference type="PANTHER" id="PTHR43298">
    <property type="entry name" value="MULTIDRUG RESISTANCE PROTEIN NORM-RELATED"/>
    <property type="match status" value="1"/>
</dbReference>
<evidence type="ECO:0000313" key="14">
    <source>
        <dbReference type="Proteomes" id="UP000198940"/>
    </source>
</evidence>
<evidence type="ECO:0000313" key="11">
    <source>
        <dbReference type="EMBL" id="SFC19589.1"/>
    </source>
</evidence>
<gene>
    <name evidence="11" type="ORF">SAMN04487891_10765</name>
    <name evidence="12" type="ORF">SAMN05216293_1942</name>
</gene>
<feature type="transmembrane region" description="Helical" evidence="10">
    <location>
        <begin position="112"/>
        <end position="135"/>
    </location>
</feature>
<evidence type="ECO:0000256" key="3">
    <source>
        <dbReference type="ARBA" id="ARBA00022449"/>
    </source>
</evidence>
<evidence type="ECO:0000256" key="2">
    <source>
        <dbReference type="ARBA" id="ARBA00022448"/>
    </source>
</evidence>
<dbReference type="NCBIfam" id="TIGR00797">
    <property type="entry name" value="matE"/>
    <property type="match status" value="1"/>
</dbReference>
<sequence>MTPSNNTLTFKKFIQYFWIAVSGKETEFTSGSIRKAIFMLSIPMILEMLMESIFALVDIAYVSKVSVNAVATIGLTESVITLVYALAIGLSMAATAVVARRIGEKDVQGARIAAVQAISLGILISIVIGVIGMIYAKEILALMGGEPDLIAEGYGYTQVMIGGNITVVLLFLINAIFRGAGNASIAMWTLVLSNGLNIILDPMFIFGFGPIPEFGVMGAAIATNIGRGTAVIFQLAVLFFGWGKIKLALQDLVLNFKVMVNLIKVSLGGIAQFLIGTSSWIFLMRIMSEFGSEVLAGYTIAIRVMMFTLMPSWGMSNAAATLVGQNLGAKQPDRAETSVWKTGKYNAIFMGTVSLIYLIFAKSIVSWFNTTPAVVQNGALCLQVIALGYVFYAYGMVVSQAFNGAGDTRTPTKINLVSFWFIQLPLAYVAALVLGWGAMGVFVAITFAEVLLAIIAMVWFKKGKWKQVQV</sequence>
<feature type="transmembrane region" description="Helical" evidence="10">
    <location>
        <begin position="345"/>
        <end position="368"/>
    </location>
</feature>
<evidence type="ECO:0000256" key="6">
    <source>
        <dbReference type="ARBA" id="ARBA00022989"/>
    </source>
</evidence>
<name>A0A1M6V9F5_9FLAO</name>
<protein>
    <recommendedName>
        <fullName evidence="9">Multidrug-efflux transporter</fullName>
    </recommendedName>
</protein>
<dbReference type="GO" id="GO:0005886">
    <property type="term" value="C:plasma membrane"/>
    <property type="evidence" value="ECO:0007669"/>
    <property type="project" value="UniProtKB-SubCell"/>
</dbReference>
<keyword evidence="5 10" id="KW-0812">Transmembrane</keyword>
<evidence type="ECO:0000256" key="9">
    <source>
        <dbReference type="ARBA" id="ARBA00031636"/>
    </source>
</evidence>
<reference evidence="12 13" key="1">
    <citation type="submission" date="2016-11" db="EMBL/GenBank/DDBJ databases">
        <authorList>
            <person name="Varghese N."/>
            <person name="Submissions S."/>
        </authorList>
    </citation>
    <scope>NUCLEOTIDE SEQUENCE [LARGE SCALE GENOMIC DNA]</scope>
    <source>
        <strain evidence="12 13">CGMCC 1.12174</strain>
        <strain evidence="11 14">DSM 26351</strain>
    </source>
</reference>
<feature type="transmembrane region" description="Helical" evidence="10">
    <location>
        <begin position="185"/>
        <end position="208"/>
    </location>
</feature>
<dbReference type="InterPro" id="IPR002528">
    <property type="entry name" value="MATE_fam"/>
</dbReference>
<dbReference type="GO" id="GO:0042910">
    <property type="term" value="F:xenobiotic transmembrane transporter activity"/>
    <property type="evidence" value="ECO:0007669"/>
    <property type="project" value="InterPro"/>
</dbReference>
<evidence type="ECO:0000256" key="8">
    <source>
        <dbReference type="ARBA" id="ARBA00023136"/>
    </source>
</evidence>
<evidence type="ECO:0000256" key="5">
    <source>
        <dbReference type="ARBA" id="ARBA00022692"/>
    </source>
</evidence>
<dbReference type="EMBL" id="FRAT01000004">
    <property type="protein sequence ID" value="SHK77946.1"/>
    <property type="molecule type" value="Genomic_DNA"/>
</dbReference>
<dbReference type="Pfam" id="PF01554">
    <property type="entry name" value="MatE"/>
    <property type="match status" value="2"/>
</dbReference>
<feature type="transmembrane region" description="Helical" evidence="10">
    <location>
        <begin position="414"/>
        <end position="434"/>
    </location>
</feature>